<evidence type="ECO:0000256" key="1">
    <source>
        <dbReference type="SAM" id="MobiDB-lite"/>
    </source>
</evidence>
<dbReference type="AlphaFoldDB" id="A0A0C3G6D2"/>
<sequence>MLVVEDGAPGHTSKVASQAQSELGIKKLPHPPKSPDLNPIEPLWYVLKTRIADIRGSGNSLDNLWEAAKKVWDEFTPEEIKKYTATMDDRVWAIKDAEGWHTKY</sequence>
<dbReference type="STRING" id="765440.A0A0C3G6D2"/>
<dbReference type="InterPro" id="IPR038717">
    <property type="entry name" value="Tc1-like_DDE_dom"/>
</dbReference>
<name>A0A0C3G6D2_PILCF</name>
<reference evidence="3 4" key="1">
    <citation type="submission" date="2014-04" db="EMBL/GenBank/DDBJ databases">
        <authorList>
            <consortium name="DOE Joint Genome Institute"/>
            <person name="Kuo A."/>
            <person name="Tarkka M."/>
            <person name="Buscot F."/>
            <person name="Kohler A."/>
            <person name="Nagy L.G."/>
            <person name="Floudas D."/>
            <person name="Copeland A."/>
            <person name="Barry K.W."/>
            <person name="Cichocki N."/>
            <person name="Veneault-Fourrey C."/>
            <person name="LaButti K."/>
            <person name="Lindquist E.A."/>
            <person name="Lipzen A."/>
            <person name="Lundell T."/>
            <person name="Morin E."/>
            <person name="Murat C."/>
            <person name="Sun H."/>
            <person name="Tunlid A."/>
            <person name="Henrissat B."/>
            <person name="Grigoriev I.V."/>
            <person name="Hibbett D.S."/>
            <person name="Martin F."/>
            <person name="Nordberg H.P."/>
            <person name="Cantor M.N."/>
            <person name="Hua S.X."/>
        </authorList>
    </citation>
    <scope>NUCLEOTIDE SEQUENCE [LARGE SCALE GENOMIC DNA]</scope>
    <source>
        <strain evidence="3 4">F 1598</strain>
    </source>
</reference>
<dbReference type="GO" id="GO:0003676">
    <property type="term" value="F:nucleic acid binding"/>
    <property type="evidence" value="ECO:0007669"/>
    <property type="project" value="InterPro"/>
</dbReference>
<protein>
    <recommendedName>
        <fullName evidence="2">Tc1-like transposase DDE domain-containing protein</fullName>
    </recommendedName>
</protein>
<organism evidence="3 4">
    <name type="scientific">Piloderma croceum (strain F 1598)</name>
    <dbReference type="NCBI Taxonomy" id="765440"/>
    <lineage>
        <taxon>Eukaryota</taxon>
        <taxon>Fungi</taxon>
        <taxon>Dikarya</taxon>
        <taxon>Basidiomycota</taxon>
        <taxon>Agaricomycotina</taxon>
        <taxon>Agaricomycetes</taxon>
        <taxon>Agaricomycetidae</taxon>
        <taxon>Atheliales</taxon>
        <taxon>Atheliaceae</taxon>
        <taxon>Piloderma</taxon>
    </lineage>
</organism>
<dbReference type="Pfam" id="PF13358">
    <property type="entry name" value="DDE_3"/>
    <property type="match status" value="1"/>
</dbReference>
<dbReference type="Proteomes" id="UP000054166">
    <property type="component" value="Unassembled WGS sequence"/>
</dbReference>
<accession>A0A0C3G6D2</accession>
<reference evidence="4" key="2">
    <citation type="submission" date="2015-01" db="EMBL/GenBank/DDBJ databases">
        <title>Evolutionary Origins and Diversification of the Mycorrhizal Mutualists.</title>
        <authorList>
            <consortium name="DOE Joint Genome Institute"/>
            <consortium name="Mycorrhizal Genomics Consortium"/>
            <person name="Kohler A."/>
            <person name="Kuo A."/>
            <person name="Nagy L.G."/>
            <person name="Floudas D."/>
            <person name="Copeland A."/>
            <person name="Barry K.W."/>
            <person name="Cichocki N."/>
            <person name="Veneault-Fourrey C."/>
            <person name="LaButti K."/>
            <person name="Lindquist E.A."/>
            <person name="Lipzen A."/>
            <person name="Lundell T."/>
            <person name="Morin E."/>
            <person name="Murat C."/>
            <person name="Riley R."/>
            <person name="Ohm R."/>
            <person name="Sun H."/>
            <person name="Tunlid A."/>
            <person name="Henrissat B."/>
            <person name="Grigoriev I.V."/>
            <person name="Hibbett D.S."/>
            <person name="Martin F."/>
        </authorList>
    </citation>
    <scope>NUCLEOTIDE SEQUENCE [LARGE SCALE GENOMIC DNA]</scope>
    <source>
        <strain evidence="4">F 1598</strain>
    </source>
</reference>
<keyword evidence="4" id="KW-1185">Reference proteome</keyword>
<evidence type="ECO:0000313" key="3">
    <source>
        <dbReference type="EMBL" id="KIM91810.1"/>
    </source>
</evidence>
<dbReference type="InterPro" id="IPR036397">
    <property type="entry name" value="RNaseH_sf"/>
</dbReference>
<dbReference type="InParanoid" id="A0A0C3G6D2"/>
<gene>
    <name evidence="3" type="ORF">PILCRDRAFT_57472</name>
</gene>
<feature type="region of interest" description="Disordered" evidence="1">
    <location>
        <begin position="1"/>
        <end position="34"/>
    </location>
</feature>
<proteinExistence type="predicted"/>
<feature type="domain" description="Tc1-like transposase DDE" evidence="2">
    <location>
        <begin position="2"/>
        <end position="53"/>
    </location>
</feature>
<dbReference type="EMBL" id="KN832970">
    <property type="protein sequence ID" value="KIM91810.1"/>
    <property type="molecule type" value="Genomic_DNA"/>
</dbReference>
<dbReference type="Gene3D" id="3.30.420.10">
    <property type="entry name" value="Ribonuclease H-like superfamily/Ribonuclease H"/>
    <property type="match status" value="1"/>
</dbReference>
<evidence type="ECO:0000259" key="2">
    <source>
        <dbReference type="Pfam" id="PF13358"/>
    </source>
</evidence>
<dbReference type="HOGENOM" id="CLU_033666_12_2_1"/>
<evidence type="ECO:0000313" key="4">
    <source>
        <dbReference type="Proteomes" id="UP000054166"/>
    </source>
</evidence>
<dbReference type="OrthoDB" id="2417635at2759"/>